<dbReference type="GO" id="GO:0003677">
    <property type="term" value="F:DNA binding"/>
    <property type="evidence" value="ECO:0007669"/>
    <property type="project" value="InterPro"/>
</dbReference>
<evidence type="ECO:0000313" key="3">
    <source>
        <dbReference type="Proteomes" id="UP000427769"/>
    </source>
</evidence>
<evidence type="ECO:0000313" key="2">
    <source>
        <dbReference type="EMBL" id="BBO75771.1"/>
    </source>
</evidence>
<dbReference type="AlphaFoldDB" id="A0A5K7Z7T5"/>
<dbReference type="InterPro" id="IPR002525">
    <property type="entry name" value="Transp_IS110-like_N"/>
</dbReference>
<keyword evidence="3" id="KW-1185">Reference proteome</keyword>
<dbReference type="RefSeq" id="WP_155304661.1">
    <property type="nucleotide sequence ID" value="NZ_AP021875.1"/>
</dbReference>
<proteinExistence type="predicted"/>
<evidence type="ECO:0000259" key="1">
    <source>
        <dbReference type="Pfam" id="PF01548"/>
    </source>
</evidence>
<dbReference type="Proteomes" id="UP000427769">
    <property type="component" value="Chromosome"/>
</dbReference>
<dbReference type="EMBL" id="AP021875">
    <property type="protein sequence ID" value="BBO75771.1"/>
    <property type="molecule type" value="Genomic_DNA"/>
</dbReference>
<dbReference type="GO" id="GO:0006313">
    <property type="term" value="P:DNA transposition"/>
    <property type="evidence" value="ECO:0007669"/>
    <property type="project" value="InterPro"/>
</dbReference>
<dbReference type="OrthoDB" id="5429596at2"/>
<name>A0A5K7Z7T5_9BACT</name>
<gene>
    <name evidence="2" type="ORF">DSCW_31880</name>
</gene>
<feature type="domain" description="Transposase IS110-like N-terminal" evidence="1">
    <location>
        <begin position="5"/>
        <end position="105"/>
    </location>
</feature>
<accession>A0A5K7Z7T5</accession>
<protein>
    <recommendedName>
        <fullName evidence="1">Transposase IS110-like N-terminal domain-containing protein</fullName>
    </recommendedName>
</protein>
<dbReference type="Pfam" id="PF01548">
    <property type="entry name" value="DEDD_Tnp_IS110"/>
    <property type="match status" value="1"/>
</dbReference>
<organism evidence="2 3">
    <name type="scientific">Desulfosarcina widdelii</name>
    <dbReference type="NCBI Taxonomy" id="947919"/>
    <lineage>
        <taxon>Bacteria</taxon>
        <taxon>Pseudomonadati</taxon>
        <taxon>Thermodesulfobacteriota</taxon>
        <taxon>Desulfobacteria</taxon>
        <taxon>Desulfobacterales</taxon>
        <taxon>Desulfosarcinaceae</taxon>
        <taxon>Desulfosarcina</taxon>
    </lineage>
</organism>
<reference evidence="2 3" key="1">
    <citation type="submission" date="2019-11" db="EMBL/GenBank/DDBJ databases">
        <title>Comparative genomics of hydrocarbon-degrading Desulfosarcina strains.</title>
        <authorList>
            <person name="Watanabe M."/>
            <person name="Kojima H."/>
            <person name="Fukui M."/>
        </authorList>
    </citation>
    <scope>NUCLEOTIDE SEQUENCE [LARGE SCALE GENOMIC DNA]</scope>
    <source>
        <strain evidence="2 3">PP31</strain>
    </source>
</reference>
<dbReference type="GO" id="GO:0004803">
    <property type="term" value="F:transposase activity"/>
    <property type="evidence" value="ECO:0007669"/>
    <property type="project" value="InterPro"/>
</dbReference>
<dbReference type="KEGG" id="dwd:DSCW_31880"/>
<sequence>MTTYAGIDLHSNNIFLGIIDSENKRLFSQRLANKLNVIKEALRPFKQALSGIAVESTFNWYWLVDGLQDAGYKMHLANPSAIKQYEGIKHRDDRSDAFWLTQMLMLGILPEG</sequence>